<evidence type="ECO:0000313" key="2">
    <source>
        <dbReference type="EMBL" id="KAA9018200.1"/>
    </source>
</evidence>
<gene>
    <name evidence="3" type="ORF">F4U95_08720</name>
    <name evidence="2" type="ORF">F4U96_08770</name>
</gene>
<accession>A0A5J5I7Z7</accession>
<evidence type="ECO:0000313" key="3">
    <source>
        <dbReference type="EMBL" id="KAA9030836.1"/>
    </source>
</evidence>
<evidence type="ECO:0000256" key="1">
    <source>
        <dbReference type="SAM" id="Phobius"/>
    </source>
</evidence>
<dbReference type="EMBL" id="VYQA01000005">
    <property type="protein sequence ID" value="KAA9030836.1"/>
    <property type="molecule type" value="Genomic_DNA"/>
</dbReference>
<comment type="caution">
    <text evidence="3">The sequence shown here is derived from an EMBL/GenBank/DDBJ whole genome shotgun (WGS) entry which is preliminary data.</text>
</comment>
<evidence type="ECO:0000313" key="5">
    <source>
        <dbReference type="Proteomes" id="UP000326364"/>
    </source>
</evidence>
<dbReference type="AlphaFoldDB" id="A0A5J5I7Z7"/>
<reference evidence="4 5" key="1">
    <citation type="submission" date="2019-09" db="EMBL/GenBank/DDBJ databases">
        <authorList>
            <person name="Feng G."/>
        </authorList>
    </citation>
    <scope>NUCLEOTIDE SEQUENCE [LARGE SCALE GENOMIC DNA]</scope>
    <source>
        <strain evidence="3 4">KACC 19283</strain>
        <strain evidence="2 5">KACC 19284</strain>
    </source>
</reference>
<dbReference type="RefSeq" id="WP_150425386.1">
    <property type="nucleotide sequence ID" value="NZ_VYQA01000005.1"/>
</dbReference>
<keyword evidence="5" id="KW-1185">Reference proteome</keyword>
<organism evidence="3 4">
    <name type="scientific">Sphingobium limneticum</name>
    <dbReference type="NCBI Taxonomy" id="1007511"/>
    <lineage>
        <taxon>Bacteria</taxon>
        <taxon>Pseudomonadati</taxon>
        <taxon>Pseudomonadota</taxon>
        <taxon>Alphaproteobacteria</taxon>
        <taxon>Sphingomonadales</taxon>
        <taxon>Sphingomonadaceae</taxon>
        <taxon>Sphingobium</taxon>
    </lineage>
</organism>
<dbReference type="Proteomes" id="UP000326364">
    <property type="component" value="Unassembled WGS sequence"/>
</dbReference>
<keyword evidence="1" id="KW-0472">Membrane</keyword>
<keyword evidence="1" id="KW-0812">Transmembrane</keyword>
<keyword evidence="1" id="KW-1133">Transmembrane helix</keyword>
<evidence type="ECO:0000313" key="4">
    <source>
        <dbReference type="Proteomes" id="UP000325933"/>
    </source>
</evidence>
<feature type="transmembrane region" description="Helical" evidence="1">
    <location>
        <begin position="54"/>
        <end position="72"/>
    </location>
</feature>
<sequence length="125" mass="13648">MACCLIAAFLVAQAMAMLRRWAVFWGLMPVPAGEVADTIFTRIAAVLRRPRVRMAVAVLLVVELAGVGIWLYRDHGTHIAQLADIGWSRLHGQHVVYAAMCGMNGGQSVRLVIDPDGTRHRTISG</sequence>
<proteinExistence type="predicted"/>
<name>A0A5J5I7Z7_9SPHN</name>
<dbReference type="Proteomes" id="UP000325933">
    <property type="component" value="Unassembled WGS sequence"/>
</dbReference>
<dbReference type="EMBL" id="VYQB01000005">
    <property type="protein sequence ID" value="KAA9018200.1"/>
    <property type="molecule type" value="Genomic_DNA"/>
</dbReference>
<protein>
    <submittedName>
        <fullName evidence="3">Uncharacterized protein</fullName>
    </submittedName>
</protein>